<dbReference type="InterPro" id="IPR039134">
    <property type="entry name" value="SMUG1"/>
</dbReference>
<evidence type="ECO:0000256" key="1">
    <source>
        <dbReference type="ARBA" id="ARBA00004123"/>
    </source>
</evidence>
<dbReference type="GO" id="GO:0006284">
    <property type="term" value="P:base-excision repair"/>
    <property type="evidence" value="ECO:0007669"/>
    <property type="project" value="InterPro"/>
</dbReference>
<dbReference type="GO" id="GO:0000703">
    <property type="term" value="F:oxidized pyrimidine nucleobase lesion DNA N-glycosylase activity"/>
    <property type="evidence" value="ECO:0007669"/>
    <property type="project" value="TreeGrafter"/>
</dbReference>
<evidence type="ECO:0000256" key="4">
    <source>
        <dbReference type="ARBA" id="ARBA00022801"/>
    </source>
</evidence>
<keyword evidence="3" id="KW-0227">DNA damage</keyword>
<comment type="subcellular location">
    <subcellularLocation>
        <location evidence="1">Nucleus</location>
    </subcellularLocation>
</comment>
<dbReference type="EMBL" id="IACT01006729">
    <property type="protein sequence ID" value="LAC25853.1"/>
    <property type="molecule type" value="mRNA"/>
</dbReference>
<dbReference type="FunFam" id="3.40.470.10:FF:000005">
    <property type="entry name" value="Single-strand selective monofunctional uracil DNA glycosylase"/>
    <property type="match status" value="1"/>
</dbReference>
<keyword evidence="5" id="KW-0238">DNA-binding</keyword>
<dbReference type="Gene3D" id="3.40.470.10">
    <property type="entry name" value="Uracil-DNA glycosylase-like domain"/>
    <property type="match status" value="1"/>
</dbReference>
<dbReference type="InterPro" id="IPR036895">
    <property type="entry name" value="Uracil-DNA_glycosylase-like_sf"/>
</dbReference>
<evidence type="ECO:0000256" key="5">
    <source>
        <dbReference type="ARBA" id="ARBA00023125"/>
    </source>
</evidence>
<reference evidence="9" key="1">
    <citation type="submission" date="2017-11" db="EMBL/GenBank/DDBJ databases">
        <title>The sensing device of the deep-sea amphipod.</title>
        <authorList>
            <person name="Kobayashi H."/>
            <person name="Nagahama T."/>
            <person name="Arai W."/>
            <person name="Sasagawa Y."/>
            <person name="Umeda M."/>
            <person name="Hayashi T."/>
            <person name="Nikaido I."/>
            <person name="Watanabe H."/>
            <person name="Oguri K."/>
            <person name="Kitazato H."/>
            <person name="Fujioka K."/>
            <person name="Kido Y."/>
            <person name="Takami H."/>
        </authorList>
    </citation>
    <scope>NUCLEOTIDE SEQUENCE</scope>
    <source>
        <tissue evidence="9">Whole body</tissue>
    </source>
</reference>
<organism evidence="9">
    <name type="scientific">Hirondellea gigas</name>
    <dbReference type="NCBI Taxonomy" id="1518452"/>
    <lineage>
        <taxon>Eukaryota</taxon>
        <taxon>Metazoa</taxon>
        <taxon>Ecdysozoa</taxon>
        <taxon>Arthropoda</taxon>
        <taxon>Crustacea</taxon>
        <taxon>Multicrustacea</taxon>
        <taxon>Malacostraca</taxon>
        <taxon>Eumalacostraca</taxon>
        <taxon>Peracarida</taxon>
        <taxon>Amphipoda</taxon>
        <taxon>Amphilochidea</taxon>
        <taxon>Lysianassida</taxon>
        <taxon>Lysianassidira</taxon>
        <taxon>Lysianassoidea</taxon>
        <taxon>Lysianassidae</taxon>
        <taxon>Hirondellea</taxon>
    </lineage>
</organism>
<evidence type="ECO:0000256" key="3">
    <source>
        <dbReference type="ARBA" id="ARBA00022763"/>
    </source>
</evidence>
<dbReference type="CDD" id="cd19374">
    <property type="entry name" value="UDG-F3_SMUG1-like"/>
    <property type="match status" value="1"/>
</dbReference>
<evidence type="ECO:0000256" key="7">
    <source>
        <dbReference type="ARBA" id="ARBA00023242"/>
    </source>
</evidence>
<sequence>MAAAVGNPVSDILLIEQELSAELMTLSYAPKVKYLYNPIHYAVVPHLQYLQMFCSQLPKPLMMLGMNPGPWGMAQTGVPFGHVNTVRDWLGIQGEVSKPASEHPKKPVQGFLCTRSEVSGERLWGLLKQLSGGDASTLAASVLLYNYCPLMMLADSGANITPADLKAGERKELESACNSSLVRTVSLLGVQDIIAVGNYTYDRTRAALKQSLPHVKVHKLLHPSPRSPAANRDWAGAAYLQLRNADLLRYFDVHN</sequence>
<feature type="domain" description="Uracil-DNA glycosylase-like" evidence="8">
    <location>
        <begin position="60"/>
        <end position="239"/>
    </location>
</feature>
<dbReference type="GO" id="GO:0005634">
    <property type="term" value="C:nucleus"/>
    <property type="evidence" value="ECO:0007669"/>
    <property type="project" value="UniProtKB-SubCell"/>
</dbReference>
<proteinExistence type="evidence at transcript level"/>
<evidence type="ECO:0000259" key="8">
    <source>
        <dbReference type="Pfam" id="PF03167"/>
    </source>
</evidence>
<comment type="similarity">
    <text evidence="2">Belongs to the uracil-DNA glycosylase (UDG) superfamily. SMUG1 family.</text>
</comment>
<protein>
    <submittedName>
        <fullName evidence="9">Single-strand selective monofunctional uracil-DNA glycosylase-like</fullName>
    </submittedName>
</protein>
<dbReference type="Pfam" id="PF03167">
    <property type="entry name" value="UDG"/>
    <property type="match status" value="1"/>
</dbReference>
<dbReference type="PANTHER" id="PTHR13235">
    <property type="entry name" value="SINGLE-STRAND SELECTIVE MONOFUNCTIONAL URACIL DNA GLYCOSYLASE"/>
    <property type="match status" value="1"/>
</dbReference>
<dbReference type="PANTHER" id="PTHR13235:SF2">
    <property type="entry name" value="SINGLE-STRAND SELECTIVE MONOFUNCTIONAL URACIL DNA GLYCOSYLASE"/>
    <property type="match status" value="1"/>
</dbReference>
<dbReference type="AlphaFoldDB" id="A0A6A7G791"/>
<name>A0A6A7G791_9CRUS</name>
<dbReference type="GO" id="GO:0003677">
    <property type="term" value="F:DNA binding"/>
    <property type="evidence" value="ECO:0007669"/>
    <property type="project" value="UniProtKB-KW"/>
</dbReference>
<dbReference type="GO" id="GO:0017065">
    <property type="term" value="F:single-strand selective uracil DNA N-glycosylase activity"/>
    <property type="evidence" value="ECO:0007669"/>
    <property type="project" value="InterPro"/>
</dbReference>
<keyword evidence="6" id="KW-0234">DNA repair</keyword>
<evidence type="ECO:0000256" key="6">
    <source>
        <dbReference type="ARBA" id="ARBA00023204"/>
    </source>
</evidence>
<evidence type="ECO:0000313" key="9">
    <source>
        <dbReference type="EMBL" id="LAC25853.1"/>
    </source>
</evidence>
<keyword evidence="7" id="KW-0539">Nucleus</keyword>
<keyword evidence="4" id="KW-0378">Hydrolase</keyword>
<evidence type="ECO:0000256" key="2">
    <source>
        <dbReference type="ARBA" id="ARBA00007889"/>
    </source>
</evidence>
<dbReference type="SUPFAM" id="SSF52141">
    <property type="entry name" value="Uracil-DNA glycosylase-like"/>
    <property type="match status" value="1"/>
</dbReference>
<accession>A0A6A7G791</accession>
<dbReference type="InterPro" id="IPR005122">
    <property type="entry name" value="Uracil-DNA_glycosylase-like"/>
</dbReference>